<comment type="caution">
    <text evidence="8">The sequence shown here is derived from an EMBL/GenBank/DDBJ whole genome shotgun (WGS) entry which is preliminary data.</text>
</comment>
<dbReference type="InterPro" id="IPR036291">
    <property type="entry name" value="NAD(P)-bd_dom_sf"/>
</dbReference>
<comment type="similarity">
    <text evidence="6">Belongs to the zinc-containing alcohol dehydrogenase family.</text>
</comment>
<dbReference type="GO" id="GO:0005829">
    <property type="term" value="C:cytosol"/>
    <property type="evidence" value="ECO:0007669"/>
    <property type="project" value="TreeGrafter"/>
</dbReference>
<dbReference type="STRING" id="1798375.A2773_03435"/>
<evidence type="ECO:0000256" key="2">
    <source>
        <dbReference type="ARBA" id="ARBA00022723"/>
    </source>
</evidence>
<dbReference type="FunFam" id="3.40.50.720:FF:000003">
    <property type="entry name" value="S-(hydroxymethyl)glutathione dehydrogenase"/>
    <property type="match status" value="1"/>
</dbReference>
<proteinExistence type="inferred from homology"/>
<dbReference type="Pfam" id="PF08240">
    <property type="entry name" value="ADH_N"/>
    <property type="match status" value="1"/>
</dbReference>
<dbReference type="InterPro" id="IPR020843">
    <property type="entry name" value="ER"/>
</dbReference>
<evidence type="ECO:0000313" key="8">
    <source>
        <dbReference type="EMBL" id="OGG14326.1"/>
    </source>
</evidence>
<evidence type="ECO:0000256" key="1">
    <source>
        <dbReference type="ARBA" id="ARBA00001947"/>
    </source>
</evidence>
<evidence type="ECO:0000256" key="6">
    <source>
        <dbReference type="RuleBase" id="RU361277"/>
    </source>
</evidence>
<reference evidence="8 9" key="1">
    <citation type="journal article" date="2016" name="Nat. Commun.">
        <title>Thousands of microbial genomes shed light on interconnected biogeochemical processes in an aquifer system.</title>
        <authorList>
            <person name="Anantharaman K."/>
            <person name="Brown C.T."/>
            <person name="Hug L.A."/>
            <person name="Sharon I."/>
            <person name="Castelle C.J."/>
            <person name="Probst A.J."/>
            <person name="Thomas B.C."/>
            <person name="Singh A."/>
            <person name="Wilkins M.J."/>
            <person name="Karaoz U."/>
            <person name="Brodie E.L."/>
            <person name="Williams K.H."/>
            <person name="Hubbard S.S."/>
            <person name="Banfield J.F."/>
        </authorList>
    </citation>
    <scope>NUCLEOTIDE SEQUENCE [LARGE SCALE GENOMIC DNA]</scope>
</reference>
<dbReference type="SUPFAM" id="SSF51735">
    <property type="entry name" value="NAD(P)-binding Rossmann-fold domains"/>
    <property type="match status" value="1"/>
</dbReference>
<dbReference type="InterPro" id="IPR011032">
    <property type="entry name" value="GroES-like_sf"/>
</dbReference>
<dbReference type="GO" id="GO:0008270">
    <property type="term" value="F:zinc ion binding"/>
    <property type="evidence" value="ECO:0007669"/>
    <property type="project" value="InterPro"/>
</dbReference>
<protein>
    <submittedName>
        <fullName evidence="8">Dehydrogenase</fullName>
    </submittedName>
</protein>
<dbReference type="Gene3D" id="3.40.50.720">
    <property type="entry name" value="NAD(P)-binding Rossmann-like Domain"/>
    <property type="match status" value="1"/>
</dbReference>
<name>A0A1F5ZP98_9BACT</name>
<dbReference type="PANTHER" id="PTHR43880">
    <property type="entry name" value="ALCOHOL DEHYDROGENASE"/>
    <property type="match status" value="1"/>
</dbReference>
<keyword evidence="4" id="KW-0560">Oxidoreductase</keyword>
<organism evidence="8 9">
    <name type="scientific">Candidatus Gottesmanbacteria bacterium RIFCSPHIGHO2_01_FULL_39_10</name>
    <dbReference type="NCBI Taxonomy" id="1798375"/>
    <lineage>
        <taxon>Bacteria</taxon>
        <taxon>Candidatus Gottesmaniibacteriota</taxon>
    </lineage>
</organism>
<gene>
    <name evidence="8" type="ORF">A2773_03435</name>
</gene>
<dbReference type="Proteomes" id="UP000177383">
    <property type="component" value="Unassembled WGS sequence"/>
</dbReference>
<dbReference type="SUPFAM" id="SSF50129">
    <property type="entry name" value="GroES-like"/>
    <property type="match status" value="2"/>
</dbReference>
<dbReference type="InterPro" id="IPR013154">
    <property type="entry name" value="ADH-like_N"/>
</dbReference>
<evidence type="ECO:0000256" key="4">
    <source>
        <dbReference type="ARBA" id="ARBA00023002"/>
    </source>
</evidence>
<evidence type="ECO:0000256" key="3">
    <source>
        <dbReference type="ARBA" id="ARBA00022833"/>
    </source>
</evidence>
<dbReference type="PROSITE" id="PS00059">
    <property type="entry name" value="ADH_ZINC"/>
    <property type="match status" value="1"/>
</dbReference>
<keyword evidence="3 6" id="KW-0862">Zinc</keyword>
<evidence type="ECO:0000313" key="9">
    <source>
        <dbReference type="Proteomes" id="UP000177383"/>
    </source>
</evidence>
<dbReference type="InterPro" id="IPR002328">
    <property type="entry name" value="ADH_Zn_CS"/>
</dbReference>
<accession>A0A1F5ZP98</accession>
<dbReference type="EMBL" id="MFJE01000021">
    <property type="protein sequence ID" value="OGG14326.1"/>
    <property type="molecule type" value="Genomic_DNA"/>
</dbReference>
<dbReference type="Pfam" id="PF00107">
    <property type="entry name" value="ADH_zinc_N"/>
    <property type="match status" value="1"/>
</dbReference>
<keyword evidence="2 6" id="KW-0479">Metal-binding</keyword>
<dbReference type="InterPro" id="IPR013149">
    <property type="entry name" value="ADH-like_C"/>
</dbReference>
<sequence>MSLYILNKILKTKAAILVEQKKPLMVDEILLPEKLHFGQVLVKVHYTTICGAQINEIEGAKGPDKYLPHLLGHEASGSVEATGEGVKNVKVGDKVVLHWRKGAGIESEPSIYDWKGKKVNAGWVTTFQNYTVVSENRVTPIPSNFDLKIAPLLGCAVTTAFGVVNNDAKIKVGESVVVFGAGGVGINIIQAASMVSAYPIIAIDIVDSKLTMAKKFGATYVFNSKRIKNLEFRIKNLTGDPPAGGGANVIIDTTGNPRVIEKAYELTHPDGKTILVGVPPKSDKVSIYTLPLHFKKILKGSHGGDSNPTVDIPRIIKLLEAKKMSLKGMITHELGLSEINEAINLVKSGRAGRVVIKMS</sequence>
<comment type="cofactor">
    <cofactor evidence="1 6">
        <name>Zn(2+)</name>
        <dbReference type="ChEBI" id="CHEBI:29105"/>
    </cofactor>
</comment>
<dbReference type="Gene3D" id="3.90.180.10">
    <property type="entry name" value="Medium-chain alcohol dehydrogenases, catalytic domain"/>
    <property type="match status" value="1"/>
</dbReference>
<dbReference type="SMART" id="SM00829">
    <property type="entry name" value="PKS_ER"/>
    <property type="match status" value="1"/>
</dbReference>
<evidence type="ECO:0000259" key="7">
    <source>
        <dbReference type="SMART" id="SM00829"/>
    </source>
</evidence>
<dbReference type="GO" id="GO:0046294">
    <property type="term" value="P:formaldehyde catabolic process"/>
    <property type="evidence" value="ECO:0007669"/>
    <property type="project" value="TreeGrafter"/>
</dbReference>
<dbReference type="GO" id="GO:0051903">
    <property type="term" value="F:S-(hydroxymethyl)glutathione dehydrogenase [NAD(P)+] activity"/>
    <property type="evidence" value="ECO:0007669"/>
    <property type="project" value="TreeGrafter"/>
</dbReference>
<dbReference type="AlphaFoldDB" id="A0A1F5ZP98"/>
<feature type="domain" description="Enoyl reductase (ER)" evidence="7">
    <location>
        <begin position="30"/>
        <end position="356"/>
    </location>
</feature>
<keyword evidence="5" id="KW-0520">NAD</keyword>
<evidence type="ECO:0000256" key="5">
    <source>
        <dbReference type="ARBA" id="ARBA00023027"/>
    </source>
</evidence>
<dbReference type="PANTHER" id="PTHR43880:SF12">
    <property type="entry name" value="ALCOHOL DEHYDROGENASE CLASS-3"/>
    <property type="match status" value="1"/>
</dbReference>